<evidence type="ECO:0000313" key="3">
    <source>
        <dbReference type="Proteomes" id="UP000683925"/>
    </source>
</evidence>
<reference evidence="2" key="1">
    <citation type="submission" date="2021-01" db="EMBL/GenBank/DDBJ databases">
        <authorList>
            <consortium name="Genoscope - CEA"/>
            <person name="William W."/>
        </authorList>
    </citation>
    <scope>NUCLEOTIDE SEQUENCE</scope>
</reference>
<protein>
    <recommendedName>
        <fullName evidence="4">Transmembrane protein</fullName>
    </recommendedName>
</protein>
<sequence length="1319" mass="157543">MDVLFNQQNLYMITIIQLIFLQKYQTMLFIIIVFEVQIFQINSNSCEIQQIQPIITCYQEAQDCFILEGNEENYYNLKHIDNKIVQQLFTIPFEVVPIQTRIFKSLGQEVLLKKLICQLFLDLNYYITCIKIDILNYEKQENNIESIKIKTNITNEESCDEFYQLVNGNLLLFCMTQFTLKQYQVSLLGEVILILEYDVSIQIQDKCKKKQFNLFDKNQIIIAFVNCFQWKVFEINNEQLKIIIQSKMKNYNPALELFTKIDHIQICQTNSLTLYFVEANNYLQVMWEAGQAILNTIYKSENQILKIILSNICQKVLLITYKNETNLQPVQIINYEIVLDNSFKTDQIHFFSGFLFLQNQNELNIRIDEHLYQKYNILNSSLFFLEQDNLFYQIDKFKVQSQFYRYFPISSYVKPQQQFVYLIKRLEKHGSQQLLKCFKIQYEKKIQQNNNFQYSLLVQKNCQYQQEEKLTIDSFTQFQQQEFEFHNNKTGSVRMSIIYKEKLENQCYQRIKRYKFKSKITLLSIKNINFIVFQAENQYYFLNCQKNQIQLSINIEQFEVIEYLEDYYIIDTNKMKIEMIQLFSGQITLSQIPFNMEIIKIQQTSEQIILYVKDSEYPLLIYLDQFSQNHFNYISSYLYEPKQILYYKEQGSYKLIQYENIFAYELNGEVKCFQLSGVQIITIRNQLKTSFCLWGVQNQTNSLILYHLDEYALHQLNNYTLQEYQFSNPLKYKFTFLKLAILIEKNQSLFIATYSITTTTIQLINIIQTNDVYFELINNTLLYLYNGQIWYHYLNQIVSLININVSNQQTLLQSYQLTLNPTYKFEDSINFSILILNECHLLSAQSNQLILKIEKNEKLKLKISEMFLGPIHNVTIKENENITLQGPLQFIKQFKDCIDSFIFCIKQKNIAFLDNNKLIMYPFSAIILEDKILCEISQLDTENVLYQVFWISENYFLSICQLNDYLHIHLLQCILEDHSNCKELQVQIIKFRVGFPFHENVIKTQNLVKLQNALQQTYLFIKNYNFSLIHLSNNYNLDIKYIEESVDSFIGLEKLDYNQVFEVEITIYTIQLNGICIQFSQNVIKILKDLLPTVENNPTLKNIGLIQCKQNVNITSVILFMSYRNLSFMIQLQINIQNSSIFSFEIRKQIRHPSLNFDFKPDYIDENYLIVKQLNQNVAYYYDLQEEREYYDTIYRLNSHIKTLRVNTTHFIFINQSQIYWGIINYELVYQNVENFSLNFILFAQNEVSDAQISIFLQSHQIDLCNSMYDSKKFIIVIQLINLILITLYMRLKYFRKMKQKKITDLNNSSAKSRFQKII</sequence>
<gene>
    <name evidence="2" type="ORF">POCTA_138.1.T0480270</name>
</gene>
<keyword evidence="1" id="KW-0812">Transmembrane</keyword>
<keyword evidence="1" id="KW-0472">Membrane</keyword>
<dbReference type="OMA" id="FWISENY"/>
<keyword evidence="3" id="KW-1185">Reference proteome</keyword>
<dbReference type="OrthoDB" id="306855at2759"/>
<proteinExistence type="predicted"/>
<feature type="transmembrane region" description="Helical" evidence="1">
    <location>
        <begin position="1274"/>
        <end position="1292"/>
    </location>
</feature>
<evidence type="ECO:0000313" key="2">
    <source>
        <dbReference type="EMBL" id="CAD8166655.1"/>
    </source>
</evidence>
<evidence type="ECO:0008006" key="4">
    <source>
        <dbReference type="Google" id="ProtNLM"/>
    </source>
</evidence>
<organism evidence="2 3">
    <name type="scientific">Paramecium octaurelia</name>
    <dbReference type="NCBI Taxonomy" id="43137"/>
    <lineage>
        <taxon>Eukaryota</taxon>
        <taxon>Sar</taxon>
        <taxon>Alveolata</taxon>
        <taxon>Ciliophora</taxon>
        <taxon>Intramacronucleata</taxon>
        <taxon>Oligohymenophorea</taxon>
        <taxon>Peniculida</taxon>
        <taxon>Parameciidae</taxon>
        <taxon>Paramecium</taxon>
    </lineage>
</organism>
<accession>A0A8S1UPQ1</accession>
<name>A0A8S1UPQ1_PAROT</name>
<dbReference type="EMBL" id="CAJJDP010000048">
    <property type="protein sequence ID" value="CAD8166655.1"/>
    <property type="molecule type" value="Genomic_DNA"/>
</dbReference>
<dbReference type="Proteomes" id="UP000683925">
    <property type="component" value="Unassembled WGS sequence"/>
</dbReference>
<comment type="caution">
    <text evidence="2">The sequence shown here is derived from an EMBL/GenBank/DDBJ whole genome shotgun (WGS) entry which is preliminary data.</text>
</comment>
<evidence type="ECO:0000256" key="1">
    <source>
        <dbReference type="SAM" id="Phobius"/>
    </source>
</evidence>
<keyword evidence="1" id="KW-1133">Transmembrane helix</keyword>